<dbReference type="Proteomes" id="UP001500967">
    <property type="component" value="Unassembled WGS sequence"/>
</dbReference>
<keyword evidence="3" id="KW-1185">Reference proteome</keyword>
<protein>
    <submittedName>
        <fullName evidence="2">Uncharacterized protein</fullName>
    </submittedName>
</protein>
<dbReference type="RefSeq" id="WP_344649997.1">
    <property type="nucleotide sequence ID" value="NZ_BAAAGX010000014.1"/>
</dbReference>
<feature type="transmembrane region" description="Helical" evidence="1">
    <location>
        <begin position="36"/>
        <end position="58"/>
    </location>
</feature>
<dbReference type="EMBL" id="BAAAGX010000014">
    <property type="protein sequence ID" value="GAA0247706.1"/>
    <property type="molecule type" value="Genomic_DNA"/>
</dbReference>
<sequence length="244" mass="25854">MTQQMFDDLVGQPPPSTVDVDAIIRDRTRRRRIRQAPIVVAAVAVIAVGATVAGFGHLGTGPTSGGDVVVGKAPAGGTKIRLVVDTAEGKAKSAEELTRAYDEAVKKAVPGAEWKDGTAPRVTDAEAGPPAEFIFGATLIVDGKPGALVIQIENSGEEPYDLASFPLNCDNPDGHCKVTEGPNGEKLVVRRWDFRDGAWEKGDVYTNVTVGLGENRTLSLESHQDLLTEKQVSAIVSDLASRIE</sequence>
<name>A0ABN0UEA0_9ACTN</name>
<keyword evidence="1" id="KW-0472">Membrane</keyword>
<organism evidence="2 3">
    <name type="scientific">Cryptosporangium japonicum</name>
    <dbReference type="NCBI Taxonomy" id="80872"/>
    <lineage>
        <taxon>Bacteria</taxon>
        <taxon>Bacillati</taxon>
        <taxon>Actinomycetota</taxon>
        <taxon>Actinomycetes</taxon>
        <taxon>Cryptosporangiales</taxon>
        <taxon>Cryptosporangiaceae</taxon>
        <taxon>Cryptosporangium</taxon>
    </lineage>
</organism>
<proteinExistence type="predicted"/>
<evidence type="ECO:0000313" key="2">
    <source>
        <dbReference type="EMBL" id="GAA0247706.1"/>
    </source>
</evidence>
<accession>A0ABN0UEA0</accession>
<evidence type="ECO:0000313" key="3">
    <source>
        <dbReference type="Proteomes" id="UP001500967"/>
    </source>
</evidence>
<evidence type="ECO:0000256" key="1">
    <source>
        <dbReference type="SAM" id="Phobius"/>
    </source>
</evidence>
<keyword evidence="1" id="KW-1133">Transmembrane helix</keyword>
<keyword evidence="1" id="KW-0812">Transmembrane</keyword>
<gene>
    <name evidence="2" type="ORF">GCM10009539_36240</name>
</gene>
<reference evidence="2 3" key="1">
    <citation type="journal article" date="2019" name="Int. J. Syst. Evol. Microbiol.">
        <title>The Global Catalogue of Microorganisms (GCM) 10K type strain sequencing project: providing services to taxonomists for standard genome sequencing and annotation.</title>
        <authorList>
            <consortium name="The Broad Institute Genomics Platform"/>
            <consortium name="The Broad Institute Genome Sequencing Center for Infectious Disease"/>
            <person name="Wu L."/>
            <person name="Ma J."/>
        </authorList>
    </citation>
    <scope>NUCLEOTIDE SEQUENCE [LARGE SCALE GENOMIC DNA]</scope>
    <source>
        <strain evidence="2 3">JCM 10425</strain>
    </source>
</reference>
<comment type="caution">
    <text evidence="2">The sequence shown here is derived from an EMBL/GenBank/DDBJ whole genome shotgun (WGS) entry which is preliminary data.</text>
</comment>